<dbReference type="Proteomes" id="UP000001418">
    <property type="component" value="Chromosome"/>
</dbReference>
<dbReference type="Gene3D" id="1.10.287.1120">
    <property type="entry name" value="Bipartite methylase S protein"/>
    <property type="match status" value="1"/>
</dbReference>
<dbReference type="PATRIC" id="fig|233150.7.peg.763"/>
<dbReference type="GO" id="GO:0009307">
    <property type="term" value="P:DNA restriction-modification system"/>
    <property type="evidence" value="ECO:0007669"/>
    <property type="project" value="UniProtKB-KW"/>
</dbReference>
<evidence type="ECO:0000256" key="1">
    <source>
        <dbReference type="ARBA" id="ARBA00010923"/>
    </source>
</evidence>
<dbReference type="AlphaFoldDB" id="Q7NAH4"/>
<accession>Q7NAH4</accession>
<dbReference type="KEGG" id="mga:MGA_0539"/>
<dbReference type="GO" id="GO:0003677">
    <property type="term" value="F:DNA binding"/>
    <property type="evidence" value="ECO:0007669"/>
    <property type="project" value="UniProtKB-KW"/>
</dbReference>
<dbReference type="InterPro" id="IPR044946">
    <property type="entry name" value="Restrct_endonuc_typeI_TRD_sf"/>
</dbReference>
<proteinExistence type="inferred from homology"/>
<protein>
    <submittedName>
        <fullName evidence="5">Type I restriction-modification system specificity (S) subunit domain protein</fullName>
    </submittedName>
</protein>
<name>Q7NAH4_MYCGA</name>
<dbReference type="SUPFAM" id="SSF116734">
    <property type="entry name" value="DNA methylase specificity domain"/>
    <property type="match status" value="1"/>
</dbReference>
<dbReference type="RefSeq" id="WP_011113944.1">
    <property type="nucleotide sequence ID" value="NC_004829.2"/>
</dbReference>
<keyword evidence="6" id="KW-1185">Reference proteome</keyword>
<dbReference type="EMBL" id="AE015450">
    <property type="protein sequence ID" value="AAP57033.2"/>
    <property type="molecule type" value="Genomic_DNA"/>
</dbReference>
<evidence type="ECO:0000256" key="2">
    <source>
        <dbReference type="ARBA" id="ARBA00022747"/>
    </source>
</evidence>
<evidence type="ECO:0000256" key="3">
    <source>
        <dbReference type="ARBA" id="ARBA00023125"/>
    </source>
</evidence>
<dbReference type="PANTHER" id="PTHR30408:SF13">
    <property type="entry name" value="TYPE I RESTRICTION ENZYME HINDI SPECIFICITY SUBUNIT"/>
    <property type="match status" value="1"/>
</dbReference>
<evidence type="ECO:0000313" key="6">
    <source>
        <dbReference type="Proteomes" id="UP000001418"/>
    </source>
</evidence>
<organism evidence="5 6">
    <name type="scientific">Mycoplasmoides gallisepticum (strain R(low / passage 15 / clone 2))</name>
    <name type="common">Mycoplasma gallisepticum</name>
    <dbReference type="NCBI Taxonomy" id="710127"/>
    <lineage>
        <taxon>Bacteria</taxon>
        <taxon>Bacillati</taxon>
        <taxon>Mycoplasmatota</taxon>
        <taxon>Mycoplasmoidales</taxon>
        <taxon>Mycoplasmoidaceae</taxon>
        <taxon>Mycoplasmoides</taxon>
    </lineage>
</organism>
<dbReference type="Gene3D" id="3.90.220.20">
    <property type="entry name" value="DNA methylase specificity domains"/>
    <property type="match status" value="1"/>
</dbReference>
<feature type="domain" description="Type I restriction modification DNA specificity" evidence="4">
    <location>
        <begin position="30"/>
        <end position="191"/>
    </location>
</feature>
<keyword evidence="3" id="KW-0238">DNA-binding</keyword>
<evidence type="ECO:0000259" key="4">
    <source>
        <dbReference type="Pfam" id="PF01420"/>
    </source>
</evidence>
<evidence type="ECO:0000313" key="5">
    <source>
        <dbReference type="EMBL" id="AAP57033.2"/>
    </source>
</evidence>
<dbReference type="CDD" id="cd17255">
    <property type="entry name" value="RMtype1_S_Fco49512ORF2615P-TRD2-CR2_like"/>
    <property type="match status" value="1"/>
</dbReference>
<sequence>MNSNVNYFGVNKIKKSAKKPVIRFSGFTNEWEQQRVANLFEITRGYVLAVNKTTEEKTNKNRYPVYSSQTLNNGLLGYYHEYLYEDTITWTTDGANAGTVNFRSGKFYCTNVCGVLLSKKVKADKMIAEALNNVAKSYVSYVGNPKLMNNVMAGVEIMIPTNEEEREKISNIFATLDHLITLNQLKLEKLKNIKQSLLEKMFPKK</sequence>
<dbReference type="PANTHER" id="PTHR30408">
    <property type="entry name" value="TYPE-1 RESTRICTION ENZYME ECOKI SPECIFICITY PROTEIN"/>
    <property type="match status" value="1"/>
</dbReference>
<dbReference type="REBASE" id="7180">
    <property type="entry name" value="S.MgaRORF537P"/>
</dbReference>
<comment type="similarity">
    <text evidence="1">Belongs to the type-I restriction system S methylase family.</text>
</comment>
<keyword evidence="2" id="KW-0680">Restriction system</keyword>
<dbReference type="OrthoDB" id="396674at2"/>
<dbReference type="Pfam" id="PF01420">
    <property type="entry name" value="Methylase_S"/>
    <property type="match status" value="1"/>
</dbReference>
<reference evidence="5 6" key="1">
    <citation type="journal article" date="2003" name="Microbiology">
        <title>The complete genome sequence of the avian pathogen Mycoplasma gallisepticum strain R(low).</title>
        <authorList>
            <person name="Papazisi L."/>
            <person name="Gorton T.S."/>
            <person name="Kutish G."/>
            <person name="Markham P.F."/>
            <person name="Browning G.F."/>
            <person name="Nguyen D.K."/>
            <person name="Swartzell S."/>
            <person name="Madan A."/>
            <person name="Mahairas G."/>
            <person name="Geary S.J."/>
        </authorList>
    </citation>
    <scope>NUCLEOTIDE SEQUENCE [LARGE SCALE GENOMIC DNA]</scope>
    <source>
        <strain evidence="6">R(low / passage 15 / clone 2)</strain>
    </source>
</reference>
<dbReference type="InterPro" id="IPR000055">
    <property type="entry name" value="Restrct_endonuc_typeI_TRD"/>
</dbReference>
<gene>
    <name evidence="5" type="primary">hsdS_1</name>
    <name evidence="5" type="ORF">MGA_0539</name>
</gene>
<dbReference type="HOGENOM" id="CLU_021095_7_1_14"/>
<dbReference type="InterPro" id="IPR052021">
    <property type="entry name" value="Type-I_RS_S_subunit"/>
</dbReference>